<dbReference type="InterPro" id="IPR003410">
    <property type="entry name" value="HYR_dom"/>
</dbReference>
<dbReference type="Gene3D" id="2.60.40.2030">
    <property type="match status" value="1"/>
</dbReference>
<accession>A0ABT9N2R4</accession>
<keyword evidence="1" id="KW-0677">Repeat</keyword>
<evidence type="ECO:0000256" key="2">
    <source>
        <dbReference type="SAM" id="MobiDB-lite"/>
    </source>
</evidence>
<dbReference type="PROSITE" id="PS51841">
    <property type="entry name" value="LTD"/>
    <property type="match status" value="1"/>
</dbReference>
<feature type="region of interest" description="Disordered" evidence="2">
    <location>
        <begin position="584"/>
        <end position="603"/>
    </location>
</feature>
<feature type="domain" description="HYR" evidence="4">
    <location>
        <begin position="207"/>
        <end position="305"/>
    </location>
</feature>
<feature type="domain" description="LTD" evidence="5">
    <location>
        <begin position="31"/>
        <end position="143"/>
    </location>
</feature>
<dbReference type="PROSITE" id="PS50825">
    <property type="entry name" value="HYR"/>
    <property type="match status" value="1"/>
</dbReference>
<evidence type="ECO:0000313" key="7">
    <source>
        <dbReference type="Proteomes" id="UP001240984"/>
    </source>
</evidence>
<feature type="chain" id="PRO_5047218013" evidence="3">
    <location>
        <begin position="30"/>
        <end position="1088"/>
    </location>
</feature>
<dbReference type="SUPFAM" id="SSF56219">
    <property type="entry name" value="DNase I-like"/>
    <property type="match status" value="1"/>
</dbReference>
<keyword evidence="3" id="KW-0732">Signal</keyword>
<dbReference type="Proteomes" id="UP001240984">
    <property type="component" value="Unassembled WGS sequence"/>
</dbReference>
<evidence type="ECO:0000259" key="4">
    <source>
        <dbReference type="PROSITE" id="PS50825"/>
    </source>
</evidence>
<feature type="region of interest" description="Disordered" evidence="2">
    <location>
        <begin position="314"/>
        <end position="334"/>
    </location>
</feature>
<gene>
    <name evidence="6" type="ORF">J2S43_006489</name>
</gene>
<evidence type="ECO:0000256" key="3">
    <source>
        <dbReference type="SAM" id="SignalP"/>
    </source>
</evidence>
<evidence type="ECO:0000259" key="5">
    <source>
        <dbReference type="PROSITE" id="PS51841"/>
    </source>
</evidence>
<dbReference type="SUPFAM" id="SSF141072">
    <property type="entry name" value="CalX-like"/>
    <property type="match status" value="1"/>
</dbReference>
<dbReference type="Gene3D" id="3.60.10.10">
    <property type="entry name" value="Endonuclease/exonuclease/phosphatase"/>
    <property type="match status" value="1"/>
</dbReference>
<dbReference type="PANTHER" id="PTHR42834">
    <property type="entry name" value="ENDONUCLEASE/EXONUCLEASE/PHOSPHATASE FAMILY PROTEIN (AFU_ORTHOLOGUE AFUA_3G09210)"/>
    <property type="match status" value="1"/>
</dbReference>
<dbReference type="Pfam" id="PF00932">
    <property type="entry name" value="LTD"/>
    <property type="match status" value="1"/>
</dbReference>
<organism evidence="6 7">
    <name type="scientific">Catenuloplanes nepalensis</name>
    <dbReference type="NCBI Taxonomy" id="587533"/>
    <lineage>
        <taxon>Bacteria</taxon>
        <taxon>Bacillati</taxon>
        <taxon>Actinomycetota</taxon>
        <taxon>Actinomycetes</taxon>
        <taxon>Micromonosporales</taxon>
        <taxon>Micromonosporaceae</taxon>
        <taxon>Catenuloplanes</taxon>
    </lineage>
</organism>
<feature type="signal peptide" evidence="3">
    <location>
        <begin position="1"/>
        <end position="29"/>
    </location>
</feature>
<comment type="caution">
    <text evidence="6">The sequence shown here is derived from an EMBL/GenBank/DDBJ whole genome shotgun (WGS) entry which is preliminary data.</text>
</comment>
<dbReference type="InterPro" id="IPR038081">
    <property type="entry name" value="CalX-like_sf"/>
</dbReference>
<name>A0ABT9N2R4_9ACTN</name>
<keyword evidence="7" id="KW-1185">Reference proteome</keyword>
<dbReference type="PANTHER" id="PTHR42834:SF1">
    <property type="entry name" value="ENDONUCLEASE_EXONUCLEASE_PHOSPHATASE FAMILY PROTEIN (AFU_ORTHOLOGUE AFUA_3G09210)"/>
    <property type="match status" value="1"/>
</dbReference>
<dbReference type="CDD" id="cd04486">
    <property type="entry name" value="YhcR_OBF_like"/>
    <property type="match status" value="1"/>
</dbReference>
<dbReference type="EMBL" id="JAUSRA010000001">
    <property type="protein sequence ID" value="MDP9797977.1"/>
    <property type="molecule type" value="Genomic_DNA"/>
</dbReference>
<dbReference type="InterPro" id="IPR036691">
    <property type="entry name" value="Endo/exonu/phosph_ase_sf"/>
</dbReference>
<protein>
    <submittedName>
        <fullName evidence="6">Extracellular nuclease</fullName>
    </submittedName>
</protein>
<sequence>MRPRLWRATLAGTITAVAAVGLVPGVAIAASPDPFTSASIVISEYIEGSSNNKAIEIFNGTGAAVDLSAYALRMYFNGGTTFSSVPLTGSVADGDVFVLAHASANATILAAADQTSSASFYNGDDALVLVKGTTVVDSLGQAGVDPGTEWGTGPASTADNTLRRLPGVTAGDTVIDDAFDPAAQWTGFATDTVDGLGFHAVDGGGPVDVPPVFSCPGISTVVGTAGSGTVSATDADDVITELTVASPAAGITRTAFTPATAAGGTATATVGVAATVPAGSYPVTVTATDASGGTASCTVSVTVAGVLTVGEVQGATPDTGNARDHRSPLAPASGNGSSAEYHFVQGVITQLTQARTSAGATTYGFFLQSRLGATDGDPASADGIFVFMSTFTSLIGGYVPVAGDEVVLRARVSEYYNYTQLSSASLVGTVASGLDVDAVVATTDARPPADLAAADRFWERHEGERVRVRSGAQTVSGRNVYPSTADGEVWLLDRDDPLLKRKDQYARRVFRDAHPLDDVPGQLFDNGNGSRIMIASMGVKAASNDSTALIPGAKTFDKLTTDAIGGLYYTFEKYAVQAESVSFANGADPSRNNPPKPADRSSELAISSYNVENLYDYRDDPFDGCDFTGNTGCAGVSPPFDYVPGSQAEYDTQLANLADQIRSDLHSPDLILVEEAEDQDICTVAGGELVCGTTNDADGAPDTLQELALTITRAGGPAYATAYDRNGADARGITTAFLYRTDRLALAPATAADPVLGSSPTVRYRSTGLASNADVQNPKTLNAVLPADVDTSTGVDGANVFTRAPQVGRFTVKAAPGSSDTYTLWAVANHYSSGPDTRVGQRREQAAYGAAIVDAIEAADAGAKVVYGGDLNVFPRPDDPIATAANPATSDQLGPLYDSGLHNLYDDLLADAPSSAYSYSYEGQTQTLDHLFVNDALYADLIEMRAAHINADWSAEDATNGSRGSSDHDPQVARFHTRPSLTVTDAQVTEGDRGTSPLAFTVSLSRATAKPVVVCATTLGITASAGSDYSPLIRCTTIAAGQTGTTFTVSVNGDRKREADEKLTLLVAGIPGVRNTDPIATGTILNDD</sequence>
<proteinExistence type="predicted"/>
<dbReference type="RefSeq" id="WP_306835509.1">
    <property type="nucleotide sequence ID" value="NZ_JAUSRA010000001.1"/>
</dbReference>
<feature type="region of interest" description="Disordered" evidence="2">
    <location>
        <begin position="956"/>
        <end position="992"/>
    </location>
</feature>
<dbReference type="InterPro" id="IPR001322">
    <property type="entry name" value="Lamin_tail_dom"/>
</dbReference>
<evidence type="ECO:0000313" key="6">
    <source>
        <dbReference type="EMBL" id="MDP9797977.1"/>
    </source>
</evidence>
<evidence type="ECO:0000256" key="1">
    <source>
        <dbReference type="ARBA" id="ARBA00022737"/>
    </source>
</evidence>
<reference evidence="6 7" key="1">
    <citation type="submission" date="2023-07" db="EMBL/GenBank/DDBJ databases">
        <title>Sequencing the genomes of 1000 actinobacteria strains.</title>
        <authorList>
            <person name="Klenk H.-P."/>
        </authorList>
    </citation>
    <scope>NUCLEOTIDE SEQUENCE [LARGE SCALE GENOMIC DNA]</scope>
    <source>
        <strain evidence="6 7">DSM 44710</strain>
    </source>
</reference>